<dbReference type="PROSITE" id="PS50181">
    <property type="entry name" value="FBOX"/>
    <property type="match status" value="1"/>
</dbReference>
<dbReference type="SMART" id="SM00256">
    <property type="entry name" value="FBOX"/>
    <property type="match status" value="1"/>
</dbReference>
<dbReference type="Gene3D" id="1.20.1280.50">
    <property type="match status" value="1"/>
</dbReference>
<evidence type="ECO:0000313" key="2">
    <source>
        <dbReference type="EMBL" id="KAL2628656.1"/>
    </source>
</evidence>
<evidence type="ECO:0000313" key="3">
    <source>
        <dbReference type="Proteomes" id="UP001605036"/>
    </source>
</evidence>
<dbReference type="EMBL" id="JBHFFA010000004">
    <property type="protein sequence ID" value="KAL2628656.1"/>
    <property type="molecule type" value="Genomic_DNA"/>
</dbReference>
<comment type="caution">
    <text evidence="2">The sequence shown here is derived from an EMBL/GenBank/DDBJ whole genome shotgun (WGS) entry which is preliminary data.</text>
</comment>
<dbReference type="InterPro" id="IPR036047">
    <property type="entry name" value="F-box-like_dom_sf"/>
</dbReference>
<dbReference type="InterPro" id="IPR001810">
    <property type="entry name" value="F-box_dom"/>
</dbReference>
<sequence length="369" mass="42272">MDEYLRHELLCPRHSKVIAPLLAGDVYCTRDFCTRHSKIDARGFDNYREGVDGNQSRHFFMPLLRRCLDVFCLKWMVIMEERGTELDPRLWERLPPELIMRVIRKLPLKNLLLCRSVCSGWKAMIENDQIVFEGLPGKSLILDCHPTPNNFLILDSRRWEIQDPCLVFMNSRGSVLQSFDDIFLVRGNIPRNASVLMAAEGGLLCFTCFKLCLTLVVSNPITHRWRELCLPSPLFPTNLVHPDGYALSVLTPEIIFSYILVGLSVDQETGNYKLVVAGFGKDGPKETHVYDSAEKRWKSADPVPSMPITLTNGRWVTERGICCGGNIYWHVEERGGYPEDSHEVPFEPRLGWIRHSQIFSYVLLSCLIT</sequence>
<dbReference type="Proteomes" id="UP001605036">
    <property type="component" value="Unassembled WGS sequence"/>
</dbReference>
<gene>
    <name evidence="2" type="ORF">R1flu_013342</name>
</gene>
<evidence type="ECO:0000259" key="1">
    <source>
        <dbReference type="PROSITE" id="PS50181"/>
    </source>
</evidence>
<name>A0ABD1YDA8_9MARC</name>
<dbReference type="AlphaFoldDB" id="A0ABD1YDA8"/>
<proteinExistence type="predicted"/>
<dbReference type="SUPFAM" id="SSF81383">
    <property type="entry name" value="F-box domain"/>
    <property type="match status" value="1"/>
</dbReference>
<dbReference type="PANTHER" id="PTHR31672">
    <property type="entry name" value="BNACNNG10540D PROTEIN"/>
    <property type="match status" value="1"/>
</dbReference>
<dbReference type="Pfam" id="PF00646">
    <property type="entry name" value="F-box"/>
    <property type="match status" value="1"/>
</dbReference>
<protein>
    <recommendedName>
        <fullName evidence="1">F-box domain-containing protein</fullName>
    </recommendedName>
</protein>
<dbReference type="PANTHER" id="PTHR31672:SF2">
    <property type="entry name" value="F-BOX DOMAIN-CONTAINING PROTEIN"/>
    <property type="match status" value="1"/>
</dbReference>
<dbReference type="InterPro" id="IPR050796">
    <property type="entry name" value="SCF_F-box_component"/>
</dbReference>
<reference evidence="2 3" key="1">
    <citation type="submission" date="2024-09" db="EMBL/GenBank/DDBJ databases">
        <title>Chromosome-scale assembly of Riccia fluitans.</title>
        <authorList>
            <person name="Paukszto L."/>
            <person name="Sawicki J."/>
            <person name="Karawczyk K."/>
            <person name="Piernik-Szablinska J."/>
            <person name="Szczecinska M."/>
            <person name="Mazdziarz M."/>
        </authorList>
    </citation>
    <scope>NUCLEOTIDE SEQUENCE [LARGE SCALE GENOMIC DNA]</scope>
    <source>
        <strain evidence="2">Rf_01</strain>
        <tissue evidence="2">Aerial parts of the thallus</tissue>
    </source>
</reference>
<keyword evidence="3" id="KW-1185">Reference proteome</keyword>
<feature type="domain" description="F-box" evidence="1">
    <location>
        <begin position="88"/>
        <end position="135"/>
    </location>
</feature>
<organism evidence="2 3">
    <name type="scientific">Riccia fluitans</name>
    <dbReference type="NCBI Taxonomy" id="41844"/>
    <lineage>
        <taxon>Eukaryota</taxon>
        <taxon>Viridiplantae</taxon>
        <taxon>Streptophyta</taxon>
        <taxon>Embryophyta</taxon>
        <taxon>Marchantiophyta</taxon>
        <taxon>Marchantiopsida</taxon>
        <taxon>Marchantiidae</taxon>
        <taxon>Marchantiales</taxon>
        <taxon>Ricciaceae</taxon>
        <taxon>Riccia</taxon>
    </lineage>
</organism>
<accession>A0ABD1YDA8</accession>